<feature type="compositionally biased region" description="Basic and acidic residues" evidence="2">
    <location>
        <begin position="1804"/>
        <end position="1813"/>
    </location>
</feature>
<organism evidence="3">
    <name type="scientific">Cladocopium goreaui</name>
    <dbReference type="NCBI Taxonomy" id="2562237"/>
    <lineage>
        <taxon>Eukaryota</taxon>
        <taxon>Sar</taxon>
        <taxon>Alveolata</taxon>
        <taxon>Dinophyceae</taxon>
        <taxon>Suessiales</taxon>
        <taxon>Symbiodiniaceae</taxon>
        <taxon>Cladocopium</taxon>
    </lineage>
</organism>
<feature type="region of interest" description="Disordered" evidence="2">
    <location>
        <begin position="1057"/>
        <end position="1077"/>
    </location>
</feature>
<feature type="coiled-coil region" evidence="1">
    <location>
        <begin position="2709"/>
        <end position="2771"/>
    </location>
</feature>
<dbReference type="Proteomes" id="UP001152797">
    <property type="component" value="Unassembled WGS sequence"/>
</dbReference>
<feature type="region of interest" description="Disordered" evidence="2">
    <location>
        <begin position="1231"/>
        <end position="1258"/>
    </location>
</feature>
<dbReference type="EMBL" id="CAMXCT010000213">
    <property type="protein sequence ID" value="CAI3975572.1"/>
    <property type="molecule type" value="Genomic_DNA"/>
</dbReference>
<evidence type="ECO:0000256" key="1">
    <source>
        <dbReference type="SAM" id="Coils"/>
    </source>
</evidence>
<proteinExistence type="predicted"/>
<feature type="compositionally biased region" description="Polar residues" evidence="2">
    <location>
        <begin position="1787"/>
        <end position="1799"/>
    </location>
</feature>
<feature type="coiled-coil region" evidence="1">
    <location>
        <begin position="2814"/>
        <end position="2845"/>
    </location>
</feature>
<feature type="compositionally biased region" description="Basic residues" evidence="2">
    <location>
        <begin position="320"/>
        <end position="335"/>
    </location>
</feature>
<feature type="region of interest" description="Disordered" evidence="2">
    <location>
        <begin position="647"/>
        <end position="721"/>
    </location>
</feature>
<evidence type="ECO:0000313" key="3">
    <source>
        <dbReference type="EMBL" id="CAI3975572.1"/>
    </source>
</evidence>
<comment type="caution">
    <text evidence="3">The sequence shown here is derived from an EMBL/GenBank/DDBJ whole genome shotgun (WGS) entry which is preliminary data.</text>
</comment>
<dbReference type="EMBL" id="CAMXCT030000213">
    <property type="protein sequence ID" value="CAL4762884.1"/>
    <property type="molecule type" value="Genomic_DNA"/>
</dbReference>
<feature type="region of interest" description="Disordered" evidence="2">
    <location>
        <begin position="1"/>
        <end position="22"/>
    </location>
</feature>
<keyword evidence="6" id="KW-1185">Reference proteome</keyword>
<dbReference type="EMBL" id="CAMXCT020000213">
    <property type="protein sequence ID" value="CAL1128947.1"/>
    <property type="molecule type" value="Genomic_DNA"/>
</dbReference>
<feature type="compositionally biased region" description="Acidic residues" evidence="2">
    <location>
        <begin position="659"/>
        <end position="669"/>
    </location>
</feature>
<evidence type="ECO:0000313" key="6">
    <source>
        <dbReference type="Proteomes" id="UP001152797"/>
    </source>
</evidence>
<feature type="region of interest" description="Disordered" evidence="2">
    <location>
        <begin position="295"/>
        <end position="335"/>
    </location>
</feature>
<evidence type="ECO:0000313" key="5">
    <source>
        <dbReference type="EMBL" id="CAL4762884.1"/>
    </source>
</evidence>
<evidence type="ECO:0000256" key="2">
    <source>
        <dbReference type="SAM" id="MobiDB-lite"/>
    </source>
</evidence>
<accession>A0A9P1BLJ6</accession>
<name>A0A9P1BLJ6_9DINO</name>
<sequence length="2936" mass="332238">MAAPPAPTGGTIPLTEYRRDVPPGWSPGDSGYTLRSYLEKLRLWYRICSLEDEHVGPVIAGRLYGRAHRIAMQLRVPRPDGNVDQGDAALVRLPVDEVRDPNTNEVIQQAIPSGVQFLVNALRQAFGQMDQDLATAALESFFSLSKHGSKLSLSEFSVEFDSRYEEAHERAGLQLNDVAKYYLWFKGSGLPPRTIDDIKLQVNGDFRRFEDARALALRITPNKETKENEIFYGHDEDEWWYDAEEYNQYYETAADYDDYYADEYDWWYGYEADGDGPGEWVYEDADGYEWHEDDATWESDGHNTTTSANVEPENTEGKFRNKGFGKSYGKKGRGKNHWYTGTKALDLREGIPDHTTSTSSSSHSTLFVKDKIQSNVAGKTIPEKHVIHTSSEEEDFMSRRNPNKVFATSTTSSTDGNAMEEMIKPEKQHSFNFPTFHNTYTDGQYFSVKGEKRYGLLIDPGAASGLVGSDTLRELVDQCVKPAGRQGEMVIDHGKVVPVSGINGTTESTLGQVTVPLVSGGHALTYTADVLGGEGSYCPALVGNPALRDMNAVIFSNWFQGGDGLIMVGAPQDDIMHHRMFRLLLTDSGHYMLPTDQGNSEKVPGQAKREAALFCAKAAARSTELWTDVHPRVQHCFVSNVGMQAGVDRGGDSKIGEGENNEASEESVEDSGNNPDGIGKIGGDGSQLSSGHQPVEPPPTCSESTKKVRFNDQPPTEDAVTKQVVDIEPKNTGGGKVSQPAILAPEEARVSSHDIIYYDKVDVLDKTPADDEPYVEDKFPEDADLAKLNRRYKAVPEEFYSKTGLHPVTPQNFGSWFAKAKGRKLKWHMWELASGSGRLSLICLMAGLIVGFPVDYRYGWDLNNPLHQKMLRAIQKEFQPGYIHHSLDCAPWSQAGNTKDPQERLYKSGCKQDLLSTSQWKPAGNNIDIIEVMVLNNPGENGQPVQKATGLGGNVKWTRTCLRCSGHGGRQHAQLQGQAPGGFSRTAAAAVYPKTMCQRMKQDIVAFLNQRNLIKLPKWPKDLIYHNISHHYECVRCQLGRACPKDIPHTMIPKQCRHGKWAPGTSDPKSKAAPVDPVKDWTKRADEDVLPAIQLEDRMNPPLTTHQRHYLKKLLLETVNATLGIFNEATGMLDYKHWLEDAVRMVLFKHIFKEHFVVKGVLLELRPFCRDNAEPQLTFQSSYLRLPIQGSVKDWTIGPLQDLREMSHNQIHEAIDEENWMVTLYGIEPELVPSPSTPSSRPRKIPPQPGLPPRQDDSLGEAQVLERPTAEGESPMVDTPYEAAEEFEVAPRDQIRPIRPNYNLKMVLRRLPKLYAEENYAKCKQLLLGLHERMWHSPSGDFCNLLRRAGMEPELVKLADEAIKQCAVCRKFVRLPNRPQMRARGANVFGQAVQLDLLNWEGNWFMLLVDEATRFKACGTIQGQAADDLLQFERLNVERQPRGTTAGHGAEQHTGTGIVERHVQLMKLTMYKLRAELQRQGLNPQPEEIGRESAMAQNLTLSYKGVTPAMAVFGVLPRGFYEIESEGIMSYEGSVQTDVTVFERAMRIRQSALAQAQQAVVEDRVARASRTRPHQLDLSALTAGTSEVEFFREVKDDPGWRGPALLLRLDADDGVAVIQYQGKPYLVALRHIRPFRGIYHVAVQKPEVDDMLYKIMRYVESLTDYKVYLYGWVRDRQDKWIQLPKNNEEANRTLQKLPTLHGCLLGKALRSLKPPTNTTGILITWIQSGRNYAVQEHKSDRHIKMKKITTHPREDVCLLYLYYYNQQMAEEQSDCPMRPTSTTSSTNPAPVQRTESSASMEAENVPKKRDGPETRTVVISPEKKRQKMEYVRKDFEFIQNYYAAAKYKDVVQLDLSVDWRYGYDIMVETTRNFLTMHMEKERKAMGYLFHIAYKSDHSAMACLRSGEIYKVDTETSTFEDHEIDPKWWPQIEEADRSEVQQFVDEKAFRPIHRLQMTADMVKIDTKWVRKWKRLPSGQLKMKSRLCARGCLDQQKSQLTTRSTTATRLSQRLLVSTAARKRRSRKTIESWDIAGAFLKGFDFKAIQKALRKLGLSAPTREVVIFPPMNVWRHLQAISAEFRVPEHSLHEHGLLALKPIYGLNDAPLAWQLSLHSFLVDDLGANRSKLDENSFAFKTANKDKIDTLDNLDAMITTHVDDLAVMGEQKWLDQHYQKFVDRFQKVSRQKLPFDHCGCTYSQTEDGFAITQKDFAMKLKPVKIPARADESKLSAEEITELRSALGALLWITATRLDIISDVSLLQARVTMAEIRDLKTANLVIEKVKQFADAGLHYRYFETENQRIVCVHDASSSSKGRHYAQEGVLVMMADDGWRHQTVEHEEVFTDETVTRHGGIMHVLYAHGSKAKRVSYSTSHAETLSMVNGIESTTLITTRISELMHHVPAPDLKQLVVLQENGNPSLPGDFYMDCNDLWQLITGQKTLPQDKVQRLYVLGIRECRLVGRLRLLTLVPTTAMLSDALTKAMVSPQLLRLLTCGKVDFHNVPDHPVKTRTLPTLPIEEESDLLLTDEEVMKVAELKPNKVTTTAASIMLGLIAGATSQKLMVASTMAAMTTAATAQPIGGNNADDGDHGGHLALYVTLFLTVVLAIIVEKIISGFFKNTPTAHLIVPKVEQIRAPPMKRDRVGDEAEEMASPVDAMDVDEVKMEDLPMSPTTARLFYERAKKIHEDYVKLSEEKIQSKDDEVWRAYNDVEFYKSQIDEEKEMLKNMTTNRDIFRHDCAMWHDRFDKKAEEFKDLETKYHDEEQKYQQMSDLYNEAVRMKHEVEGQMKRADQDKNKAIADFKDMKIRWQTQLGESRKQENEKKEWKKKYEDLVAERQAEKAAAQRNPVDPQELNVLGKRLKEGLKMSINELETLNLKLMRDNECYHKANRELMDKVALAKAPAEVVISRHGTCYHALGCGHAPGDSSKFRKCKDCLP</sequence>
<reference evidence="4" key="2">
    <citation type="submission" date="2024-04" db="EMBL/GenBank/DDBJ databases">
        <authorList>
            <person name="Chen Y."/>
            <person name="Shah S."/>
            <person name="Dougan E. K."/>
            <person name="Thang M."/>
            <person name="Chan C."/>
        </authorList>
    </citation>
    <scope>NUCLEOTIDE SEQUENCE [LARGE SCALE GENOMIC DNA]</scope>
</reference>
<gene>
    <name evidence="3" type="ORF">C1SCF055_LOCUS3873</name>
</gene>
<keyword evidence="1" id="KW-0175">Coiled coil</keyword>
<reference evidence="3" key="1">
    <citation type="submission" date="2022-10" db="EMBL/GenBank/DDBJ databases">
        <authorList>
            <person name="Chen Y."/>
            <person name="Dougan E. K."/>
            <person name="Chan C."/>
            <person name="Rhodes N."/>
            <person name="Thang M."/>
        </authorList>
    </citation>
    <scope>NUCLEOTIDE SEQUENCE</scope>
</reference>
<feature type="region of interest" description="Disordered" evidence="2">
    <location>
        <begin position="1772"/>
        <end position="1815"/>
    </location>
</feature>
<evidence type="ECO:0000313" key="4">
    <source>
        <dbReference type="EMBL" id="CAL1128947.1"/>
    </source>
</evidence>
<protein>
    <submittedName>
        <fullName evidence="5">1-alkyl-2-acetylglycerophosphocholine esterase</fullName>
    </submittedName>
</protein>